<accession>A0ABW2ZPJ0</accession>
<evidence type="ECO:0000259" key="14">
    <source>
        <dbReference type="PROSITE" id="PS50885"/>
    </source>
</evidence>
<dbReference type="EC" id="2.7.13.3" evidence="3"/>
<evidence type="ECO:0000256" key="4">
    <source>
        <dbReference type="ARBA" id="ARBA00022553"/>
    </source>
</evidence>
<evidence type="ECO:0000256" key="8">
    <source>
        <dbReference type="ARBA" id="ARBA00022989"/>
    </source>
</evidence>
<comment type="caution">
    <text evidence="15">The sequence shown here is derived from an EMBL/GenBank/DDBJ whole genome shotgun (WGS) entry which is preliminary data.</text>
</comment>
<reference evidence="16" key="1">
    <citation type="journal article" date="2019" name="Int. J. Syst. Evol. Microbiol.">
        <title>The Global Catalogue of Microorganisms (GCM) 10K type strain sequencing project: providing services to taxonomists for standard genome sequencing and annotation.</title>
        <authorList>
            <consortium name="The Broad Institute Genomics Platform"/>
            <consortium name="The Broad Institute Genome Sequencing Center for Infectious Disease"/>
            <person name="Wu L."/>
            <person name="Ma J."/>
        </authorList>
    </citation>
    <scope>NUCLEOTIDE SEQUENCE [LARGE SCALE GENOMIC DNA]</scope>
    <source>
        <strain evidence="16">CCUG 50754</strain>
    </source>
</reference>
<keyword evidence="4" id="KW-0597">Phosphoprotein</keyword>
<dbReference type="SMART" id="SM00388">
    <property type="entry name" value="HisKA"/>
    <property type="match status" value="1"/>
</dbReference>
<evidence type="ECO:0000256" key="7">
    <source>
        <dbReference type="ARBA" id="ARBA00022777"/>
    </source>
</evidence>
<evidence type="ECO:0000313" key="15">
    <source>
        <dbReference type="EMBL" id="MFD0780535.1"/>
    </source>
</evidence>
<dbReference type="Pfam" id="PF02518">
    <property type="entry name" value="HATPase_c"/>
    <property type="match status" value="1"/>
</dbReference>
<feature type="compositionally biased region" description="Polar residues" evidence="11">
    <location>
        <begin position="496"/>
        <end position="505"/>
    </location>
</feature>
<sequence length="512" mass="54188">MRDSKGRGVRVGLPTVSVRTRLIAVITIVAAFGLGAVGVVVYVEERQRILAQVDDLLVANLAAARYLVEQGDEGGTWESADAALATVVQRAAPDDNTGVIGLRDDDVALVPGVALDVDLQSTAGFVPHIDRTVTDAQPRIGTYATEEITWRYLAVPIAIDADAPPASTFVIAYDIDAELAEINSAARVFLIASGVVLVVIAGVGAVVATRLLRPLRQMRETAERVSVQSLSERLPIVGRDDVSELAHTMNDMLDRLDRALSSQRQLLSDVGHELKTPITIVRGNLEVVDRDDPEDVRETIDLAVDELDRMADLVRELASTAALHGPTPITATPVDAADLMRQVLRKAQSIDGGTVTGDGFAEIVTSLDPARVTQAVLQLVQNGVTHGGGQVTLGTRLVEDHLDIVVRDRGPGVPEESRAFVFDRFHRGAEAASRPGNGLGLNIVQVIARAHGGSVSVEDADGGGARFVMTLPLVMSDSVHPGLVIPPRPPLPADVDTTSASTDSEIASARGA</sequence>
<protein>
    <recommendedName>
        <fullName evidence="3">histidine kinase</fullName>
        <ecNumber evidence="3">2.7.13.3</ecNumber>
    </recommendedName>
</protein>
<comment type="catalytic activity">
    <reaction evidence="1">
        <text>ATP + protein L-histidine = ADP + protein N-phospho-L-histidine.</text>
        <dbReference type="EC" id="2.7.13.3"/>
    </reaction>
</comment>
<keyword evidence="8 12" id="KW-1133">Transmembrane helix</keyword>
<feature type="transmembrane region" description="Helical" evidence="12">
    <location>
        <begin position="21"/>
        <end position="43"/>
    </location>
</feature>
<dbReference type="InterPro" id="IPR004358">
    <property type="entry name" value="Sig_transdc_His_kin-like_C"/>
</dbReference>
<dbReference type="PROSITE" id="PS50109">
    <property type="entry name" value="HIS_KIN"/>
    <property type="match status" value="1"/>
</dbReference>
<dbReference type="Pfam" id="PF00512">
    <property type="entry name" value="HisKA"/>
    <property type="match status" value="1"/>
</dbReference>
<keyword evidence="9" id="KW-0902">Two-component regulatory system</keyword>
<dbReference type="Gene3D" id="6.10.340.10">
    <property type="match status" value="1"/>
</dbReference>
<dbReference type="PRINTS" id="PR00344">
    <property type="entry name" value="BCTRLSENSOR"/>
</dbReference>
<comment type="subcellular location">
    <subcellularLocation>
        <location evidence="2">Cell membrane</location>
    </subcellularLocation>
</comment>
<dbReference type="InterPro" id="IPR036890">
    <property type="entry name" value="HATPase_C_sf"/>
</dbReference>
<dbReference type="RefSeq" id="WP_378750491.1">
    <property type="nucleotide sequence ID" value="NZ_JBHSSV010000003.1"/>
</dbReference>
<proteinExistence type="predicted"/>
<dbReference type="InterPro" id="IPR005467">
    <property type="entry name" value="His_kinase_dom"/>
</dbReference>
<dbReference type="CDD" id="cd06225">
    <property type="entry name" value="HAMP"/>
    <property type="match status" value="1"/>
</dbReference>
<evidence type="ECO:0000259" key="13">
    <source>
        <dbReference type="PROSITE" id="PS50109"/>
    </source>
</evidence>
<dbReference type="CDD" id="cd00075">
    <property type="entry name" value="HATPase"/>
    <property type="match status" value="1"/>
</dbReference>
<keyword evidence="10 12" id="KW-0472">Membrane</keyword>
<feature type="transmembrane region" description="Helical" evidence="12">
    <location>
        <begin position="188"/>
        <end position="209"/>
    </location>
</feature>
<evidence type="ECO:0000313" key="16">
    <source>
        <dbReference type="Proteomes" id="UP001597042"/>
    </source>
</evidence>
<dbReference type="SUPFAM" id="SSF55874">
    <property type="entry name" value="ATPase domain of HSP90 chaperone/DNA topoisomerase II/histidine kinase"/>
    <property type="match status" value="1"/>
</dbReference>
<keyword evidence="5" id="KW-0808">Transferase</keyword>
<dbReference type="Proteomes" id="UP001597042">
    <property type="component" value="Unassembled WGS sequence"/>
</dbReference>
<dbReference type="SMART" id="SM00304">
    <property type="entry name" value="HAMP"/>
    <property type="match status" value="1"/>
</dbReference>
<dbReference type="GO" id="GO:0016301">
    <property type="term" value="F:kinase activity"/>
    <property type="evidence" value="ECO:0007669"/>
    <property type="project" value="UniProtKB-KW"/>
</dbReference>
<evidence type="ECO:0000256" key="10">
    <source>
        <dbReference type="ARBA" id="ARBA00023136"/>
    </source>
</evidence>
<organism evidence="15 16">
    <name type="scientific">Microbacterium koreense</name>
    <dbReference type="NCBI Taxonomy" id="323761"/>
    <lineage>
        <taxon>Bacteria</taxon>
        <taxon>Bacillati</taxon>
        <taxon>Actinomycetota</taxon>
        <taxon>Actinomycetes</taxon>
        <taxon>Micrococcales</taxon>
        <taxon>Microbacteriaceae</taxon>
        <taxon>Microbacterium</taxon>
    </lineage>
</organism>
<name>A0ABW2ZPJ0_9MICO</name>
<feature type="domain" description="Histidine kinase" evidence="13">
    <location>
        <begin position="269"/>
        <end position="475"/>
    </location>
</feature>
<dbReference type="PROSITE" id="PS50885">
    <property type="entry name" value="HAMP"/>
    <property type="match status" value="1"/>
</dbReference>
<dbReference type="InterPro" id="IPR050428">
    <property type="entry name" value="TCS_sensor_his_kinase"/>
</dbReference>
<dbReference type="PANTHER" id="PTHR45436">
    <property type="entry name" value="SENSOR HISTIDINE KINASE YKOH"/>
    <property type="match status" value="1"/>
</dbReference>
<keyword evidence="6 12" id="KW-0812">Transmembrane</keyword>
<dbReference type="CDD" id="cd00082">
    <property type="entry name" value="HisKA"/>
    <property type="match status" value="1"/>
</dbReference>
<evidence type="ECO:0000256" key="2">
    <source>
        <dbReference type="ARBA" id="ARBA00004236"/>
    </source>
</evidence>
<dbReference type="SUPFAM" id="SSF158472">
    <property type="entry name" value="HAMP domain-like"/>
    <property type="match status" value="1"/>
</dbReference>
<dbReference type="SMART" id="SM00387">
    <property type="entry name" value="HATPase_c"/>
    <property type="match status" value="1"/>
</dbReference>
<evidence type="ECO:0000256" key="5">
    <source>
        <dbReference type="ARBA" id="ARBA00022679"/>
    </source>
</evidence>
<dbReference type="InterPro" id="IPR036097">
    <property type="entry name" value="HisK_dim/P_sf"/>
</dbReference>
<dbReference type="EMBL" id="JBHTIM010000001">
    <property type="protein sequence ID" value="MFD0780535.1"/>
    <property type="molecule type" value="Genomic_DNA"/>
</dbReference>
<dbReference type="Gene3D" id="1.10.287.130">
    <property type="match status" value="1"/>
</dbReference>
<feature type="domain" description="HAMP" evidence="14">
    <location>
        <begin position="209"/>
        <end position="261"/>
    </location>
</feature>
<evidence type="ECO:0000256" key="9">
    <source>
        <dbReference type="ARBA" id="ARBA00023012"/>
    </source>
</evidence>
<evidence type="ECO:0000256" key="11">
    <source>
        <dbReference type="SAM" id="MobiDB-lite"/>
    </source>
</evidence>
<evidence type="ECO:0000256" key="3">
    <source>
        <dbReference type="ARBA" id="ARBA00012438"/>
    </source>
</evidence>
<dbReference type="InterPro" id="IPR003660">
    <property type="entry name" value="HAMP_dom"/>
</dbReference>
<dbReference type="InterPro" id="IPR003594">
    <property type="entry name" value="HATPase_dom"/>
</dbReference>
<evidence type="ECO:0000256" key="12">
    <source>
        <dbReference type="SAM" id="Phobius"/>
    </source>
</evidence>
<evidence type="ECO:0000256" key="6">
    <source>
        <dbReference type="ARBA" id="ARBA00022692"/>
    </source>
</evidence>
<dbReference type="SUPFAM" id="SSF47384">
    <property type="entry name" value="Homodimeric domain of signal transducing histidine kinase"/>
    <property type="match status" value="1"/>
</dbReference>
<dbReference type="InterPro" id="IPR003661">
    <property type="entry name" value="HisK_dim/P_dom"/>
</dbReference>
<dbReference type="Pfam" id="PF00672">
    <property type="entry name" value="HAMP"/>
    <property type="match status" value="1"/>
</dbReference>
<gene>
    <name evidence="15" type="ORF">ACFQZV_04380</name>
</gene>
<keyword evidence="16" id="KW-1185">Reference proteome</keyword>
<dbReference type="PANTHER" id="PTHR45436:SF5">
    <property type="entry name" value="SENSOR HISTIDINE KINASE TRCS"/>
    <property type="match status" value="1"/>
</dbReference>
<feature type="region of interest" description="Disordered" evidence="11">
    <location>
        <begin position="488"/>
        <end position="512"/>
    </location>
</feature>
<dbReference type="Gene3D" id="3.30.565.10">
    <property type="entry name" value="Histidine kinase-like ATPase, C-terminal domain"/>
    <property type="match status" value="1"/>
</dbReference>
<keyword evidence="7 15" id="KW-0418">Kinase</keyword>
<evidence type="ECO:0000256" key="1">
    <source>
        <dbReference type="ARBA" id="ARBA00000085"/>
    </source>
</evidence>